<reference evidence="3" key="2">
    <citation type="submission" date="2012-12" db="EMBL/GenBank/DDBJ databases">
        <authorList>
            <consortium name="WormBase Consortium"/>
            <person name="Ghedin E."/>
            <person name="Paulini M."/>
        </authorList>
    </citation>
    <scope>NUCLEOTIDE SEQUENCE</scope>
    <source>
        <strain evidence="3">FR3</strain>
    </source>
</reference>
<feature type="compositionally biased region" description="Basic and acidic residues" evidence="2">
    <location>
        <begin position="125"/>
        <end position="139"/>
    </location>
</feature>
<organism evidence="3">
    <name type="scientific">Brugia malayi</name>
    <name type="common">Filarial nematode worm</name>
    <dbReference type="NCBI Taxonomy" id="6279"/>
    <lineage>
        <taxon>Eukaryota</taxon>
        <taxon>Metazoa</taxon>
        <taxon>Ecdysozoa</taxon>
        <taxon>Nematoda</taxon>
        <taxon>Chromadorea</taxon>
        <taxon>Rhabditida</taxon>
        <taxon>Spirurina</taxon>
        <taxon>Spiruromorpha</taxon>
        <taxon>Filarioidea</taxon>
        <taxon>Onchocercidae</taxon>
        <taxon>Brugia</taxon>
    </lineage>
</organism>
<feature type="region of interest" description="Disordered" evidence="2">
    <location>
        <begin position="1083"/>
        <end position="1113"/>
    </location>
</feature>
<feature type="region of interest" description="Disordered" evidence="2">
    <location>
        <begin position="1457"/>
        <end position="1476"/>
    </location>
</feature>
<feature type="region of interest" description="Disordered" evidence="2">
    <location>
        <begin position="1"/>
        <end position="74"/>
    </location>
</feature>
<feature type="compositionally biased region" description="Polar residues" evidence="2">
    <location>
        <begin position="109"/>
        <end position="124"/>
    </location>
</feature>
<gene>
    <name evidence="3" type="primary">Bm8974</name>
    <name evidence="3" type="ORF">BM_Bm8974</name>
</gene>
<feature type="region of interest" description="Disordered" evidence="2">
    <location>
        <begin position="472"/>
        <end position="515"/>
    </location>
</feature>
<keyword evidence="1" id="KW-0175">Coiled coil</keyword>
<name>A0A1I9GCX3_BRUMA</name>
<dbReference type="EMBL" id="LN856798">
    <property type="protein sequence ID" value="CRZ23100.1"/>
    <property type="molecule type" value="Genomic_DNA"/>
</dbReference>
<feature type="compositionally biased region" description="Basic residues" evidence="2">
    <location>
        <begin position="880"/>
        <end position="891"/>
    </location>
</feature>
<feature type="compositionally biased region" description="Basic and acidic residues" evidence="2">
    <location>
        <begin position="955"/>
        <end position="966"/>
    </location>
</feature>
<feature type="region of interest" description="Disordered" evidence="2">
    <location>
        <begin position="109"/>
        <end position="139"/>
    </location>
</feature>
<feature type="compositionally biased region" description="Basic residues" evidence="2">
    <location>
        <begin position="1092"/>
        <end position="1105"/>
    </location>
</feature>
<reference evidence="3" key="1">
    <citation type="journal article" date="2007" name="Science">
        <title>Draft genome of the filarial nematode parasite Brugia malayi.</title>
        <authorList>
            <person name="Ghedin E."/>
            <person name="Wang S."/>
            <person name="Spiro D."/>
            <person name="Caler E."/>
            <person name="Zhao Q."/>
            <person name="Crabtree J."/>
            <person name="Allen J.E."/>
            <person name="Delcher A.L."/>
            <person name="Guiliano D.B."/>
            <person name="Miranda-Saavedra D."/>
            <person name="Angiuoli S.V."/>
            <person name="Creasy T."/>
            <person name="Amedeo P."/>
            <person name="Haas B."/>
            <person name="El-Sayed N.M."/>
            <person name="Wortman J.R."/>
            <person name="Feldblyum T."/>
            <person name="Tallon L."/>
            <person name="Schatz M."/>
            <person name="Shumway M."/>
            <person name="Koo H."/>
            <person name="Salzberg S.L."/>
            <person name="Schobel S."/>
            <person name="Pertea M."/>
            <person name="Pop M."/>
            <person name="White O."/>
            <person name="Barton G.J."/>
            <person name="Carlow C.K."/>
            <person name="Crawford M.J."/>
            <person name="Daub J."/>
            <person name="Dimmic M.W."/>
            <person name="Estes C.F."/>
            <person name="Foster J.M."/>
            <person name="Ganatra M."/>
            <person name="Gregory W.F."/>
            <person name="Johnson N.M."/>
            <person name="Jin J."/>
            <person name="Komuniecki R."/>
            <person name="Korf I."/>
            <person name="Kumar S."/>
            <person name="Laney S."/>
            <person name="Li B.W."/>
            <person name="Li W."/>
            <person name="Lindblom T.H."/>
            <person name="Lustigman S."/>
            <person name="Ma D."/>
            <person name="Maina C.V."/>
            <person name="Martin D.M."/>
            <person name="McCarter J.P."/>
            <person name="McReynolds L."/>
            <person name="Mitreva M."/>
            <person name="Nutman T.B."/>
            <person name="Parkinson J."/>
            <person name="Peregrin-Alvarez J.M."/>
            <person name="Poole C."/>
            <person name="Ren Q."/>
            <person name="Saunders L."/>
            <person name="Sluder A.E."/>
            <person name="Smith K."/>
            <person name="Stanke M."/>
            <person name="Unnasch T.R."/>
            <person name="Ware J."/>
            <person name="Wei A.D."/>
            <person name="Weil G."/>
            <person name="Williams D.J."/>
            <person name="Zhang Y."/>
            <person name="Williams S.A."/>
            <person name="Fraser-Liggett C."/>
            <person name="Slatko B."/>
            <person name="Blaxter M.L."/>
            <person name="Scott A.L."/>
        </authorList>
    </citation>
    <scope>NUCLEOTIDE SEQUENCE</scope>
    <source>
        <strain evidence="3">FR3</strain>
    </source>
</reference>
<feature type="region of interest" description="Disordered" evidence="2">
    <location>
        <begin position="879"/>
        <end position="1048"/>
    </location>
</feature>
<feature type="compositionally biased region" description="Acidic residues" evidence="2">
    <location>
        <begin position="970"/>
        <end position="980"/>
    </location>
</feature>
<feature type="compositionally biased region" description="Polar residues" evidence="2">
    <location>
        <begin position="438"/>
        <end position="454"/>
    </location>
</feature>
<evidence type="ECO:0000256" key="1">
    <source>
        <dbReference type="SAM" id="Coils"/>
    </source>
</evidence>
<protein>
    <submittedName>
        <fullName evidence="3">Bm8974</fullName>
    </submittedName>
</protein>
<accession>A0A1I9GCX3</accession>
<feature type="compositionally biased region" description="Polar residues" evidence="2">
    <location>
        <begin position="912"/>
        <end position="943"/>
    </location>
</feature>
<feature type="compositionally biased region" description="Acidic residues" evidence="2">
    <location>
        <begin position="1458"/>
        <end position="1467"/>
    </location>
</feature>
<feature type="compositionally biased region" description="Pro residues" evidence="2">
    <location>
        <begin position="477"/>
        <end position="491"/>
    </location>
</feature>
<dbReference type="OMA" id="CTSAKID"/>
<evidence type="ECO:0000313" key="3">
    <source>
        <dbReference type="EMBL" id="CRZ23100.1"/>
    </source>
</evidence>
<feature type="compositionally biased region" description="Basic and acidic residues" evidence="2">
    <location>
        <begin position="998"/>
        <end position="1008"/>
    </location>
</feature>
<feature type="coiled-coil region" evidence="1">
    <location>
        <begin position="1404"/>
        <end position="1442"/>
    </location>
</feature>
<feature type="compositionally biased region" description="Basic residues" evidence="2">
    <location>
        <begin position="782"/>
        <end position="834"/>
    </location>
</feature>
<proteinExistence type="predicted"/>
<feature type="region of interest" description="Disordered" evidence="2">
    <location>
        <begin position="554"/>
        <end position="590"/>
    </location>
</feature>
<feature type="compositionally biased region" description="Basic and acidic residues" evidence="2">
    <location>
        <begin position="29"/>
        <end position="45"/>
    </location>
</feature>
<feature type="region of interest" description="Disordered" evidence="2">
    <location>
        <begin position="768"/>
        <end position="844"/>
    </location>
</feature>
<feature type="region of interest" description="Disordered" evidence="2">
    <location>
        <begin position="438"/>
        <end position="457"/>
    </location>
</feature>
<evidence type="ECO:0000256" key="2">
    <source>
        <dbReference type="SAM" id="MobiDB-lite"/>
    </source>
</evidence>
<sequence>MDESENAVMEGSRQTRGDDNNEGIYAKENVTHKNEKDGLRTEDGCGIRASETPQIAHEKFDSSEHAAVAAKDGEEAVVDKTCSQSGISKNGSFGTEHFDAINQSVQENQYNDEGSTGKQSSSEISENKVVETTHDSSETAEARNIYNAGKSHSQVPKHYVPPGWIYHGESDGYRYYIGCAGEMYSVDRDGYWYMQDGSGNFIPYNGYQYNRGTHSSIFPRDSQGRFILPTNARGEKAFPVDTNNMPIFPFDTTTHLPTFPVDENGQPVFPTGALGRPIVPIDTNGLAIFPRDANGRFIFPSGPNGRPTAPVNIYGVPVMPLDEQGKPVVPYDASGTPLIHLASDEECGQCYYSGAYCITTVMHKSMFSVCVLEVESSKSMIRLECYSPEPKLSEAVLYQCLKKAKSGMTPLTEEEYQYSLQWNDYYNRYYKNTAEQKVSSSSHSEVQPTATNDTYEQKAKNMKLLKKVRPEDIDLPPCVPPPPSTQPPPPVSDGSALSGDVEKKATPDPALKAKTKKMIEMQLKFSRKKFRDVAHSSVAVLPSNESINTSAEHALLPRQPSDSPENIGKIESPKERPPPPPTHAPTPDLSIAVEPDNTEVIKSFNMALTSSPKSLDSQIMQKLGRNFSDDLEVKMQNAVLQPEPAPVIMNIPGKEVRTCGGVENFENPKLFPDLCGNLRNEFQANSEAFGKVITTKLDERMSGSGNEFISAKQPKFVLTDSPVKLNAVSEKEPQDKEDIEEEKVATRTRLSVGYESKIENQVLRKRDDNDESISISREKRSEKKMRHRDGSKGKRRKRRSESRHRRSRSRSSCHDSHRRSRSRGIKHRSRTRSRTPRDHYYRSRYRSRSRDRFYRHEGSHYDRRSYRRYWTPEAEERYPYRRRHSSSRGRSSRHERSTSRDLTPAGDKSSRSRSYYEQSKSRTESPIASRHSSVARSGSQCKTTDSRNRSSSRHNSPEIIEHKSGKSPELAEDLESIEDTVDVHKSSHHSASPGSEKSSVKELDMSDKKSKKHKKTKEKHRKRKKSHHKKREKRKSSPFMVESELDDKWKTSSVLSKEADLNVNVSLSHFEDERAEVSCITKKELNECKNERAKKKKEKKKKKERRNTSTERNVVTKKISNETLEDGEIITGKDTSPRTREKVVNYATSESEEENSNAGEWKKPAEQLAENCNTKSISPTVNFTVNSKATESAIKLREDFNSAGIIRSSVLSFDFVDEILKVPGDNANISNLEKKAKQNYEPVNPKKETKITVDLEDDGISSKLKDLNSDFNEITAREAEKLKSGNIAEAMNKLKELRGYVKSKVTVSNSATETEVIKEFNQPSGNDSTFTGHSLADVPLPKGVQVAVDVMERTEQIATPEIRVQEACTSAKIDLKDRDVRRKKEMLKRKWEEDEEDELSRLRYEALRSKTRRLMNDLRAERRRLKRERLRATIAMRRARERSVDTSVDEILLADTSDSSETDDSEDYSSSHKRKLLKRKRYAGREAVIMHSNQSKLCEFKQCINDDADIKEYQNALSNDNKQRLESSAPNTLILELQQRIGGSNESALALLEQLKKCLTGGAVSSNIHLNPEIIRKNT</sequence>
<feature type="compositionally biased region" description="Basic residues" evidence="2">
    <location>
        <begin position="1009"/>
        <end position="1036"/>
    </location>
</feature>